<dbReference type="InterPro" id="IPR035647">
    <property type="entry name" value="EFG_III/V"/>
</dbReference>
<keyword evidence="2" id="KW-0342">GTP-binding</keyword>
<comment type="caution">
    <text evidence="4">The sequence shown here is derived from an EMBL/GenBank/DDBJ whole genome shotgun (WGS) entry which is preliminary data.</text>
</comment>
<dbReference type="RefSeq" id="WP_053985806.1">
    <property type="nucleotide sequence ID" value="NZ_JAQIFT010000007.1"/>
</dbReference>
<reference evidence="4" key="1">
    <citation type="journal article" date="2023" name="Int. J. Syst. Evol. Microbiol.">
        <title>&lt;i&gt;Holtiella tumoricola&lt;/i&gt; gen. nov. sp. nov., isolated from a human clinical sample.</title>
        <authorList>
            <person name="Allen-Vercoe E."/>
            <person name="Daigneault M.C."/>
            <person name="Vancuren S.J."/>
            <person name="Cochrane K."/>
            <person name="O'Neal L.L."/>
            <person name="Sankaranarayanan K."/>
            <person name="Lawson P.A."/>
        </authorList>
    </citation>
    <scope>NUCLEOTIDE SEQUENCE</scope>
    <source>
        <strain evidence="4">CC70A</strain>
    </source>
</reference>
<dbReference type="CDD" id="cd04088">
    <property type="entry name" value="EFG_mtEFG_II"/>
    <property type="match status" value="1"/>
</dbReference>
<dbReference type="GO" id="GO:0003924">
    <property type="term" value="F:GTPase activity"/>
    <property type="evidence" value="ECO:0007669"/>
    <property type="project" value="InterPro"/>
</dbReference>
<dbReference type="AlphaFoldDB" id="A0AA42IZ32"/>
<dbReference type="SUPFAM" id="SSF50447">
    <property type="entry name" value="Translation proteins"/>
    <property type="match status" value="1"/>
</dbReference>
<dbReference type="PROSITE" id="PS51722">
    <property type="entry name" value="G_TR_2"/>
    <property type="match status" value="1"/>
</dbReference>
<dbReference type="CDD" id="cd03713">
    <property type="entry name" value="EFG_mtEFG_C"/>
    <property type="match status" value="1"/>
</dbReference>
<keyword evidence="5" id="KW-1185">Reference proteome</keyword>
<dbReference type="SMART" id="SM00889">
    <property type="entry name" value="EFG_IV"/>
    <property type="match status" value="1"/>
</dbReference>
<dbReference type="GO" id="GO:0003746">
    <property type="term" value="F:translation elongation factor activity"/>
    <property type="evidence" value="ECO:0007669"/>
    <property type="project" value="UniProtKB-KW"/>
</dbReference>
<gene>
    <name evidence="4" type="ORF">PBV87_01025</name>
</gene>
<dbReference type="CDD" id="cd04170">
    <property type="entry name" value="EF-G_bact"/>
    <property type="match status" value="1"/>
</dbReference>
<dbReference type="NCBIfam" id="NF009381">
    <property type="entry name" value="PRK12740.1-5"/>
    <property type="match status" value="1"/>
</dbReference>
<evidence type="ECO:0000313" key="4">
    <source>
        <dbReference type="EMBL" id="MDA3730096.1"/>
    </source>
</evidence>
<dbReference type="InterPro" id="IPR009000">
    <property type="entry name" value="Transl_B-barrel_sf"/>
</dbReference>
<dbReference type="InterPro" id="IPR005517">
    <property type="entry name" value="Transl_elong_EFG/EF2_IV"/>
</dbReference>
<dbReference type="Gene3D" id="3.30.70.870">
    <property type="entry name" value="Elongation Factor G (Translational Gtpase), domain 3"/>
    <property type="match status" value="1"/>
</dbReference>
<dbReference type="Gene3D" id="3.40.50.300">
    <property type="entry name" value="P-loop containing nucleotide triphosphate hydrolases"/>
    <property type="match status" value="1"/>
</dbReference>
<dbReference type="Proteomes" id="UP001169242">
    <property type="component" value="Unassembled WGS sequence"/>
</dbReference>
<dbReference type="FunFam" id="3.30.230.10:FF:000003">
    <property type="entry name" value="Elongation factor G"/>
    <property type="match status" value="1"/>
</dbReference>
<dbReference type="FunFam" id="3.30.70.240:FF:000001">
    <property type="entry name" value="Elongation factor G"/>
    <property type="match status" value="1"/>
</dbReference>
<dbReference type="SUPFAM" id="SSF54211">
    <property type="entry name" value="Ribosomal protein S5 domain 2-like"/>
    <property type="match status" value="1"/>
</dbReference>
<dbReference type="EMBL" id="JAQIFT010000007">
    <property type="protein sequence ID" value="MDA3730096.1"/>
    <property type="molecule type" value="Genomic_DNA"/>
</dbReference>
<dbReference type="Pfam" id="PF00009">
    <property type="entry name" value="GTP_EFTU"/>
    <property type="match status" value="1"/>
</dbReference>
<dbReference type="InterPro" id="IPR014721">
    <property type="entry name" value="Ribsml_uS5_D2-typ_fold_subgr"/>
</dbReference>
<dbReference type="PANTHER" id="PTHR43261">
    <property type="entry name" value="TRANSLATION ELONGATION FACTOR G-RELATED"/>
    <property type="match status" value="1"/>
</dbReference>
<keyword evidence="1" id="KW-0547">Nucleotide-binding</keyword>
<dbReference type="Gene3D" id="2.40.30.10">
    <property type="entry name" value="Translation factors"/>
    <property type="match status" value="1"/>
</dbReference>
<dbReference type="Pfam" id="PF03764">
    <property type="entry name" value="EFG_IV"/>
    <property type="match status" value="1"/>
</dbReference>
<name>A0AA42IZ32_9FIRM</name>
<dbReference type="GO" id="GO:0005525">
    <property type="term" value="F:GTP binding"/>
    <property type="evidence" value="ECO:0007669"/>
    <property type="project" value="UniProtKB-KW"/>
</dbReference>
<dbReference type="CDD" id="cd01434">
    <property type="entry name" value="EFG_mtEFG1_IV"/>
    <property type="match status" value="1"/>
</dbReference>
<sequence length="676" mass="75502">MNVYETKNIRNIALLGHGGCGKTTLAEGMLYTAGGKNRYGKVENGTTSSDFDPEEVKRKISIRTSLIPVEWKEHKINVLDTPGYFDFVGNVKEALSVSDAAVIVMKASSGVEVGTEKAWEACETMKLPRMLYITEMDAPNVNYEAILENCKAKFGPSVAPMQVPWYDGEKYIGYIHAVKMVARRFEGDRVVECPIPEGYEDELHLVRTMILEAVAETDEMLMEKYFAEEEITISEIEKALKVGVANGDIVPVLCGNSVDRAGIRTLMDNIIRCFPSPDEAIHACDIDGKAGIFVFKTMVDPFIGKFSLFKVRSGKISRDDSLLNVRTGDTEKFVHIYVLQGKEQTEVETLNAGDIGAVAKLKDVSTNDTLCDKDANLEYEPIEFDKPYVKMAIFPLGKGDEEKMSTSLAKLMAEDKTFYTEYDKETHETVIHGIGEQQLDVIVSMLADKFKVAVKLERPTTRYRETIKGKMQVRGKHKKQSGGHGQYGDVVMEFEPSGDLEMPYIFEEKVFGGAVPKQYFPAVEKGLEECIHRGVLAGYPVVGLKAVLLDGSYHPVDSSEMAFKMATTIAFKEGVVKAKPTILEPIAHVEICVPEEYTGDIMGDMKKRRGRLIGMELKGKKQIIVAEVPMSEIYRYATDLRSITQGRGVVEYNFERYEEAPQDVQDKVIEARKEMA</sequence>
<dbReference type="InterPro" id="IPR035649">
    <property type="entry name" value="EFG_V"/>
</dbReference>
<keyword evidence="4" id="KW-0251">Elongation factor</keyword>
<dbReference type="InterPro" id="IPR020568">
    <property type="entry name" value="Ribosomal_Su5_D2-typ_SF"/>
</dbReference>
<dbReference type="InterPro" id="IPR027417">
    <property type="entry name" value="P-loop_NTPase"/>
</dbReference>
<evidence type="ECO:0000256" key="2">
    <source>
        <dbReference type="ARBA" id="ARBA00023134"/>
    </source>
</evidence>
<evidence type="ECO:0000256" key="1">
    <source>
        <dbReference type="ARBA" id="ARBA00022741"/>
    </source>
</evidence>
<dbReference type="SUPFAM" id="SSF54980">
    <property type="entry name" value="EF-G C-terminal domain-like"/>
    <property type="match status" value="2"/>
</dbReference>
<dbReference type="InterPro" id="IPR000640">
    <property type="entry name" value="EFG_V-like"/>
</dbReference>
<dbReference type="InterPro" id="IPR041095">
    <property type="entry name" value="EFG_II"/>
</dbReference>
<dbReference type="Pfam" id="PF14492">
    <property type="entry name" value="EFG_III"/>
    <property type="match status" value="1"/>
</dbReference>
<dbReference type="SMART" id="SM00838">
    <property type="entry name" value="EFG_C"/>
    <property type="match status" value="1"/>
</dbReference>
<dbReference type="Gene3D" id="3.30.70.240">
    <property type="match status" value="1"/>
</dbReference>
<protein>
    <submittedName>
        <fullName evidence="4">Elongation factor G</fullName>
    </submittedName>
</protein>
<dbReference type="InterPro" id="IPR005225">
    <property type="entry name" value="Small_GTP-bd"/>
</dbReference>
<dbReference type="PANTHER" id="PTHR43261:SF6">
    <property type="entry name" value="ELONGATION FACTOR G-LIKE PROTEIN"/>
    <property type="match status" value="1"/>
</dbReference>
<feature type="domain" description="Tr-type G" evidence="3">
    <location>
        <begin position="7"/>
        <end position="278"/>
    </location>
</feature>
<evidence type="ECO:0000313" key="5">
    <source>
        <dbReference type="Proteomes" id="UP001169242"/>
    </source>
</evidence>
<dbReference type="NCBIfam" id="TIGR00231">
    <property type="entry name" value="small_GTP"/>
    <property type="match status" value="1"/>
</dbReference>
<dbReference type="InterPro" id="IPR053905">
    <property type="entry name" value="EF-G-like_DII"/>
</dbReference>
<accession>A0AA42IZ32</accession>
<keyword evidence="4" id="KW-0648">Protein biosynthesis</keyword>
<dbReference type="PRINTS" id="PR00315">
    <property type="entry name" value="ELONGATNFCT"/>
</dbReference>
<organism evidence="4 5">
    <name type="scientific">Holtiella tumoricola</name>
    <dbReference type="NCBI Taxonomy" id="3018743"/>
    <lineage>
        <taxon>Bacteria</taxon>
        <taxon>Bacillati</taxon>
        <taxon>Bacillota</taxon>
        <taxon>Clostridia</taxon>
        <taxon>Lachnospirales</taxon>
        <taxon>Cellulosilyticaceae</taxon>
        <taxon>Holtiella</taxon>
    </lineage>
</organism>
<dbReference type="InterPro" id="IPR000795">
    <property type="entry name" value="T_Tr_GTP-bd_dom"/>
</dbReference>
<evidence type="ECO:0000259" key="3">
    <source>
        <dbReference type="PROSITE" id="PS51722"/>
    </source>
</evidence>
<dbReference type="SUPFAM" id="SSF52540">
    <property type="entry name" value="P-loop containing nucleoside triphosphate hydrolases"/>
    <property type="match status" value="1"/>
</dbReference>
<dbReference type="Pfam" id="PF00679">
    <property type="entry name" value="EFG_C"/>
    <property type="match status" value="1"/>
</dbReference>
<dbReference type="NCBIfam" id="NF009379">
    <property type="entry name" value="PRK12740.1-3"/>
    <property type="match status" value="1"/>
</dbReference>
<dbReference type="GO" id="GO:0032790">
    <property type="term" value="P:ribosome disassembly"/>
    <property type="evidence" value="ECO:0007669"/>
    <property type="project" value="TreeGrafter"/>
</dbReference>
<dbReference type="InterPro" id="IPR047872">
    <property type="entry name" value="EFG_IV"/>
</dbReference>
<proteinExistence type="predicted"/>
<dbReference type="Gene3D" id="3.30.230.10">
    <property type="match status" value="1"/>
</dbReference>
<dbReference type="Pfam" id="PF22042">
    <property type="entry name" value="EF-G_D2"/>
    <property type="match status" value="1"/>
</dbReference>